<gene>
    <name evidence="2" type="ORF">GCK32_017549</name>
</gene>
<reference evidence="2 3" key="1">
    <citation type="submission" date="2019-10" db="EMBL/GenBank/DDBJ databases">
        <title>Assembly and Annotation for the nematode Trichostrongylus colubriformis.</title>
        <authorList>
            <person name="Martin J."/>
        </authorList>
    </citation>
    <scope>NUCLEOTIDE SEQUENCE [LARGE SCALE GENOMIC DNA]</scope>
    <source>
        <strain evidence="2">G859</strain>
        <tissue evidence="2">Whole worm</tissue>
    </source>
</reference>
<proteinExistence type="predicted"/>
<feature type="region of interest" description="Disordered" evidence="1">
    <location>
        <begin position="1"/>
        <end position="335"/>
    </location>
</feature>
<feature type="compositionally biased region" description="Basic and acidic residues" evidence="1">
    <location>
        <begin position="279"/>
        <end position="335"/>
    </location>
</feature>
<accession>A0AAN8IF37</accession>
<feature type="compositionally biased region" description="Basic and acidic residues" evidence="1">
    <location>
        <begin position="161"/>
        <end position="225"/>
    </location>
</feature>
<dbReference type="AlphaFoldDB" id="A0AAN8IF37"/>
<dbReference type="Proteomes" id="UP001331761">
    <property type="component" value="Unassembled WGS sequence"/>
</dbReference>
<keyword evidence="3" id="KW-1185">Reference proteome</keyword>
<feature type="compositionally biased region" description="Basic and acidic residues" evidence="1">
    <location>
        <begin position="9"/>
        <end position="29"/>
    </location>
</feature>
<feature type="non-terminal residue" evidence="2">
    <location>
        <position position="335"/>
    </location>
</feature>
<feature type="compositionally biased region" description="Basic and acidic residues" evidence="1">
    <location>
        <begin position="234"/>
        <end position="246"/>
    </location>
</feature>
<feature type="compositionally biased region" description="Basic and acidic residues" evidence="1">
    <location>
        <begin position="93"/>
        <end position="134"/>
    </location>
</feature>
<evidence type="ECO:0000313" key="2">
    <source>
        <dbReference type="EMBL" id="KAK5972224.1"/>
    </source>
</evidence>
<evidence type="ECO:0000313" key="3">
    <source>
        <dbReference type="Proteomes" id="UP001331761"/>
    </source>
</evidence>
<dbReference type="EMBL" id="WIXE01016849">
    <property type="protein sequence ID" value="KAK5972224.1"/>
    <property type="molecule type" value="Genomic_DNA"/>
</dbReference>
<organism evidence="2 3">
    <name type="scientific">Trichostrongylus colubriformis</name>
    <name type="common">Black scour worm</name>
    <dbReference type="NCBI Taxonomy" id="6319"/>
    <lineage>
        <taxon>Eukaryota</taxon>
        <taxon>Metazoa</taxon>
        <taxon>Ecdysozoa</taxon>
        <taxon>Nematoda</taxon>
        <taxon>Chromadorea</taxon>
        <taxon>Rhabditida</taxon>
        <taxon>Rhabditina</taxon>
        <taxon>Rhabditomorpha</taxon>
        <taxon>Strongyloidea</taxon>
        <taxon>Trichostrongylidae</taxon>
        <taxon>Trichostrongylus</taxon>
    </lineage>
</organism>
<name>A0AAN8IF37_TRICO</name>
<feature type="compositionally biased region" description="Basic and acidic residues" evidence="1">
    <location>
        <begin position="70"/>
        <end position="81"/>
    </location>
</feature>
<evidence type="ECO:0000256" key="1">
    <source>
        <dbReference type="SAM" id="MobiDB-lite"/>
    </source>
</evidence>
<comment type="caution">
    <text evidence="2">The sequence shown here is derived from an EMBL/GenBank/DDBJ whole genome shotgun (WGS) entry which is preliminary data.</text>
</comment>
<protein>
    <submittedName>
        <fullName evidence="2">Uncharacterized protein</fullName>
    </submittedName>
</protein>
<feature type="compositionally biased region" description="Basic and acidic residues" evidence="1">
    <location>
        <begin position="38"/>
        <end position="60"/>
    </location>
</feature>
<sequence>MPGVTELTQRFERGSRSDSADDRLEEQYRSVKSYTSPTKKEPPYKPREIIIPTEKKKETFTGHTVFPSREQQREQVTEETRGSTPVRSVVEQFESKIEEGRSTPDRRPYQYKEKFEEMSVREHRETQPDRDREVYIPSSDLLPSRKTYTESITSRKTLVGPEKEEQPYKERREITREEVQRIPSRGKHEMRERVEQERYPPYREMKEVRLEEVERSGRDFRRDEGPVSPPPTKEYADTRRREDRTETVTTETVRTFPRVAIPQTRSPTPPRVTKSSLEIVREELLEERRKREERQKEKEERERREQEQRERERRERERREEERREQERREQERRE</sequence>